<accession>A0ACC6UE79</accession>
<name>A0ACC6UE79_9BURK</name>
<organism evidence="1 2">
    <name type="scientific">Paraburkholderia phymatum</name>
    <dbReference type="NCBI Taxonomy" id="148447"/>
    <lineage>
        <taxon>Bacteria</taxon>
        <taxon>Pseudomonadati</taxon>
        <taxon>Pseudomonadota</taxon>
        <taxon>Betaproteobacteria</taxon>
        <taxon>Burkholderiales</taxon>
        <taxon>Burkholderiaceae</taxon>
        <taxon>Paraburkholderia</taxon>
    </lineage>
</organism>
<keyword evidence="2" id="KW-1185">Reference proteome</keyword>
<protein>
    <submittedName>
        <fullName evidence="1">Site-specific integrase</fullName>
    </submittedName>
</protein>
<proteinExistence type="predicted"/>
<dbReference type="Proteomes" id="UP001558850">
    <property type="component" value="Unassembled WGS sequence"/>
</dbReference>
<sequence length="152" mass="17244">MRPIDPLPRLLQEFFYTHMLEQRNLSAHTVRSYRDTWRLFLRFSATRRKRSVAALVLGELTAAMVGIDLHSNNAVVAIIDDHDHVLYRKRLVNDLQLVIAALAPHREELQGVVVESTFYGRPGIMHGLSVILRCDAQFLRMPGSASPTVDLA</sequence>
<reference evidence="1" key="1">
    <citation type="submission" date="2024-07" db="EMBL/GenBank/DDBJ databases">
        <title>A survey of Mimosa microsymbionts across Brazilian biomes reveals a high diversity of Paraburkholderia nodulating endemic species, but also that Cupriavidus is common as a symbiont of widespread species.</title>
        <authorList>
            <person name="Rouws L."/>
            <person name="Barauna A."/>
            <person name="Beukes C."/>
            <person name="Rouws J.R.C."/>
            <person name="De Faria S.M."/>
            <person name="Gross E."/>
            <person name="Bueno Dos Reis Junior F."/>
            <person name="Simon M.F."/>
            <person name="Maluk M."/>
            <person name="Odee D.W."/>
            <person name="Kenicer G."/>
            <person name="Young J.P.W."/>
            <person name="Reis V.M."/>
            <person name="Zilli J."/>
            <person name="James E.K."/>
        </authorList>
    </citation>
    <scope>NUCLEOTIDE SEQUENCE</scope>
    <source>
        <strain evidence="1">EG181B</strain>
    </source>
</reference>
<comment type="caution">
    <text evidence="1">The sequence shown here is derived from an EMBL/GenBank/DDBJ whole genome shotgun (WGS) entry which is preliminary data.</text>
</comment>
<dbReference type="EMBL" id="JBFRCH010000084">
    <property type="protein sequence ID" value="MEX3937852.1"/>
    <property type="molecule type" value="Genomic_DNA"/>
</dbReference>
<evidence type="ECO:0000313" key="1">
    <source>
        <dbReference type="EMBL" id="MEX3937852.1"/>
    </source>
</evidence>
<evidence type="ECO:0000313" key="2">
    <source>
        <dbReference type="Proteomes" id="UP001558850"/>
    </source>
</evidence>
<gene>
    <name evidence="1" type="ORF">AB4Y32_40195</name>
</gene>